<reference evidence="2" key="2">
    <citation type="submission" date="2017-10" db="EMBL/GenBank/DDBJ databases">
        <title>Ladona fulva Genome sequencing and assembly.</title>
        <authorList>
            <person name="Murali S."/>
            <person name="Richards S."/>
            <person name="Bandaranaike D."/>
            <person name="Bellair M."/>
            <person name="Blankenburg K."/>
            <person name="Chao H."/>
            <person name="Dinh H."/>
            <person name="Doddapaneni H."/>
            <person name="Dugan-Rocha S."/>
            <person name="Elkadiri S."/>
            <person name="Gnanaolivu R."/>
            <person name="Hernandez B."/>
            <person name="Skinner E."/>
            <person name="Javaid M."/>
            <person name="Lee S."/>
            <person name="Li M."/>
            <person name="Ming W."/>
            <person name="Munidasa M."/>
            <person name="Muniz J."/>
            <person name="Nguyen L."/>
            <person name="Hughes D."/>
            <person name="Osuji N."/>
            <person name="Pu L.-L."/>
            <person name="Puazo M."/>
            <person name="Qu C."/>
            <person name="Quiroz J."/>
            <person name="Raj R."/>
            <person name="Weissenberger G."/>
            <person name="Xin Y."/>
            <person name="Zou X."/>
            <person name="Han Y."/>
            <person name="Worley K."/>
            <person name="Muzny D."/>
            <person name="Gibbs R."/>
        </authorList>
    </citation>
    <scope>NUCLEOTIDE SEQUENCE</scope>
    <source>
        <strain evidence="2">Sampled in the wild</strain>
    </source>
</reference>
<protein>
    <submittedName>
        <fullName evidence="2">Uncharacterized protein</fullName>
    </submittedName>
</protein>
<accession>A0A8K0NV26</accession>
<keyword evidence="3" id="KW-1185">Reference proteome</keyword>
<feature type="transmembrane region" description="Helical" evidence="1">
    <location>
        <begin position="7"/>
        <end position="28"/>
    </location>
</feature>
<dbReference type="AlphaFoldDB" id="A0A8K0NV26"/>
<reference evidence="2" key="1">
    <citation type="submission" date="2013-04" db="EMBL/GenBank/DDBJ databases">
        <authorList>
            <person name="Qu J."/>
            <person name="Murali S.C."/>
            <person name="Bandaranaike D."/>
            <person name="Bellair M."/>
            <person name="Blankenburg K."/>
            <person name="Chao H."/>
            <person name="Dinh H."/>
            <person name="Doddapaneni H."/>
            <person name="Downs B."/>
            <person name="Dugan-Rocha S."/>
            <person name="Elkadiri S."/>
            <person name="Gnanaolivu R.D."/>
            <person name="Hernandez B."/>
            <person name="Javaid M."/>
            <person name="Jayaseelan J.C."/>
            <person name="Lee S."/>
            <person name="Li M."/>
            <person name="Ming W."/>
            <person name="Munidasa M."/>
            <person name="Muniz J."/>
            <person name="Nguyen L."/>
            <person name="Ongeri F."/>
            <person name="Osuji N."/>
            <person name="Pu L.-L."/>
            <person name="Puazo M."/>
            <person name="Qu C."/>
            <person name="Quiroz J."/>
            <person name="Raj R."/>
            <person name="Weissenberger G."/>
            <person name="Xin Y."/>
            <person name="Zou X."/>
            <person name="Han Y."/>
            <person name="Richards S."/>
            <person name="Worley K."/>
            <person name="Muzny D."/>
            <person name="Gibbs R."/>
        </authorList>
    </citation>
    <scope>NUCLEOTIDE SEQUENCE</scope>
    <source>
        <strain evidence="2">Sampled in the wild</strain>
    </source>
</reference>
<dbReference type="PROSITE" id="PS51257">
    <property type="entry name" value="PROKAR_LIPOPROTEIN"/>
    <property type="match status" value="1"/>
</dbReference>
<proteinExistence type="predicted"/>
<keyword evidence="1" id="KW-0472">Membrane</keyword>
<sequence>MKSTVYCIHWTLLIVFIISCSCLLALVVSCEGTSKSIDGPITGITAPIHPPSALPKTTHQVLPSNSPDLLDEKTSDEQKVFVNISSSEIKSEVESTVSSSENERGGNLVFSDAVRIQPELIKNDPVAEIHSSFEESLIETKSCDEISQSPDEVLKSKSDCTEQLNSKSGAGSLKKEQGRVLLSGRLDLSRKLSPLAREFIRPGPKRLQNTVNDSPVEIILRRSRLGRTRAGEVGVIAGCLM</sequence>
<gene>
    <name evidence="2" type="ORF">J437_LFUL000228</name>
</gene>
<dbReference type="EMBL" id="KZ308147">
    <property type="protein sequence ID" value="KAG8222933.1"/>
    <property type="molecule type" value="Genomic_DNA"/>
</dbReference>
<dbReference type="Proteomes" id="UP000792457">
    <property type="component" value="Unassembled WGS sequence"/>
</dbReference>
<keyword evidence="1" id="KW-0812">Transmembrane</keyword>
<organism evidence="2 3">
    <name type="scientific">Ladona fulva</name>
    <name type="common">Scarce chaser dragonfly</name>
    <name type="synonym">Libellula fulva</name>
    <dbReference type="NCBI Taxonomy" id="123851"/>
    <lineage>
        <taxon>Eukaryota</taxon>
        <taxon>Metazoa</taxon>
        <taxon>Ecdysozoa</taxon>
        <taxon>Arthropoda</taxon>
        <taxon>Hexapoda</taxon>
        <taxon>Insecta</taxon>
        <taxon>Pterygota</taxon>
        <taxon>Palaeoptera</taxon>
        <taxon>Odonata</taxon>
        <taxon>Epiprocta</taxon>
        <taxon>Anisoptera</taxon>
        <taxon>Libelluloidea</taxon>
        <taxon>Libellulidae</taxon>
        <taxon>Ladona</taxon>
    </lineage>
</organism>
<evidence type="ECO:0000313" key="2">
    <source>
        <dbReference type="EMBL" id="KAG8222933.1"/>
    </source>
</evidence>
<evidence type="ECO:0000256" key="1">
    <source>
        <dbReference type="SAM" id="Phobius"/>
    </source>
</evidence>
<name>A0A8K0NV26_LADFU</name>
<comment type="caution">
    <text evidence="2">The sequence shown here is derived from an EMBL/GenBank/DDBJ whole genome shotgun (WGS) entry which is preliminary data.</text>
</comment>
<evidence type="ECO:0000313" key="3">
    <source>
        <dbReference type="Proteomes" id="UP000792457"/>
    </source>
</evidence>
<keyword evidence="1" id="KW-1133">Transmembrane helix</keyword>